<gene>
    <name evidence="2" type="ORF">F5891DRAFT_1025693</name>
    <name evidence="1" type="ORF">F5891DRAFT_1069479</name>
</gene>
<name>A0AAD4E8T9_9AGAM</name>
<reference evidence="2" key="1">
    <citation type="journal article" date="2020" name="New Phytol.">
        <title>Comparative genomics reveals dynamic genome evolution in host specialist ectomycorrhizal fungi.</title>
        <authorList>
            <person name="Lofgren L.A."/>
            <person name="Nguyen N.H."/>
            <person name="Vilgalys R."/>
            <person name="Ruytinx J."/>
            <person name="Liao H.L."/>
            <person name="Branco S."/>
            <person name="Kuo A."/>
            <person name="LaButti K."/>
            <person name="Lipzen A."/>
            <person name="Andreopoulos W."/>
            <person name="Pangilinan J."/>
            <person name="Riley R."/>
            <person name="Hundley H."/>
            <person name="Na H."/>
            <person name="Barry K."/>
            <person name="Grigoriev I.V."/>
            <person name="Stajich J.E."/>
            <person name="Kennedy P.G."/>
        </authorList>
    </citation>
    <scope>NUCLEOTIDE SEQUENCE</scope>
    <source>
        <strain evidence="2">FC203</strain>
    </source>
</reference>
<evidence type="ECO:0000313" key="3">
    <source>
        <dbReference type="Proteomes" id="UP001195769"/>
    </source>
</evidence>
<evidence type="ECO:0000313" key="2">
    <source>
        <dbReference type="EMBL" id="KAG1901840.1"/>
    </source>
</evidence>
<dbReference type="AlphaFoldDB" id="A0AAD4E8T9"/>
<dbReference type="EMBL" id="JABBWK010000019">
    <property type="protein sequence ID" value="KAG1901840.1"/>
    <property type="molecule type" value="Genomic_DNA"/>
</dbReference>
<evidence type="ECO:0000313" key="1">
    <source>
        <dbReference type="EMBL" id="KAG1891746.1"/>
    </source>
</evidence>
<dbReference type="EMBL" id="JABBWK010000124">
    <property type="protein sequence ID" value="KAG1891746.1"/>
    <property type="molecule type" value="Genomic_DNA"/>
</dbReference>
<proteinExistence type="predicted"/>
<dbReference type="Proteomes" id="UP001195769">
    <property type="component" value="Unassembled WGS sequence"/>
</dbReference>
<sequence length="76" mass="8539">MTEVKFSALDSLTVKPIGIYGSKEEILRHLLSLGVVERRHSALRCPRAKNLAARIFGSQLMAQPLFLLAFREEEGK</sequence>
<protein>
    <submittedName>
        <fullName evidence="2">Uncharacterized protein</fullName>
    </submittedName>
</protein>
<comment type="caution">
    <text evidence="2">The sequence shown here is derived from an EMBL/GenBank/DDBJ whole genome shotgun (WGS) entry which is preliminary data.</text>
</comment>
<dbReference type="RefSeq" id="XP_041227415.1">
    <property type="nucleotide sequence ID" value="XM_041361380.1"/>
</dbReference>
<accession>A0AAD4E8T9</accession>
<dbReference type="GeneID" id="64655678"/>
<organism evidence="2 3">
    <name type="scientific">Suillus fuscotomentosus</name>
    <dbReference type="NCBI Taxonomy" id="1912939"/>
    <lineage>
        <taxon>Eukaryota</taxon>
        <taxon>Fungi</taxon>
        <taxon>Dikarya</taxon>
        <taxon>Basidiomycota</taxon>
        <taxon>Agaricomycotina</taxon>
        <taxon>Agaricomycetes</taxon>
        <taxon>Agaricomycetidae</taxon>
        <taxon>Boletales</taxon>
        <taxon>Suillineae</taxon>
        <taxon>Suillaceae</taxon>
        <taxon>Suillus</taxon>
    </lineage>
</organism>
<keyword evidence="3" id="KW-1185">Reference proteome</keyword>